<dbReference type="SUPFAM" id="SSF52980">
    <property type="entry name" value="Restriction endonuclease-like"/>
    <property type="match status" value="1"/>
</dbReference>
<dbReference type="GO" id="GO:0004519">
    <property type="term" value="F:endonuclease activity"/>
    <property type="evidence" value="ECO:0007669"/>
    <property type="project" value="UniProtKB-KW"/>
</dbReference>
<dbReference type="EMBL" id="BK015523">
    <property type="protein sequence ID" value="DAE10986.1"/>
    <property type="molecule type" value="Genomic_DNA"/>
</dbReference>
<dbReference type="GO" id="GO:0016787">
    <property type="term" value="F:hydrolase activity"/>
    <property type="evidence" value="ECO:0007669"/>
    <property type="project" value="UniProtKB-KW"/>
</dbReference>
<evidence type="ECO:0000313" key="2">
    <source>
        <dbReference type="EMBL" id="DAE10986.1"/>
    </source>
</evidence>
<accession>A0A8S5PVR1</accession>
<protein>
    <submittedName>
        <fullName evidence="2">HJC II RESTRICTION ENDONUCLEASE, HYDROLASE</fullName>
    </submittedName>
</protein>
<proteinExistence type="predicted"/>
<dbReference type="InterPro" id="IPR056931">
    <property type="entry name" value="D14-like"/>
</dbReference>
<keyword evidence="2" id="KW-0378">Hydrolase</keyword>
<dbReference type="Pfam" id="PF24608">
    <property type="entry name" value="PDDEXK_15"/>
    <property type="match status" value="1"/>
</dbReference>
<sequence>MNSREKGKKGERELAGILKAHGYKARRGQQYCGTSGEADVVGIPGVHIECKRAEALNIYTAMAQAVRDARPGEIPTVFHRKNREDWLVTMRLEDYLEERRAKDEAAGHRSPVIIPPDRDRPGAGDKATGEPEC</sequence>
<keyword evidence="2" id="KW-0540">Nuclease</keyword>
<feature type="region of interest" description="Disordered" evidence="1">
    <location>
        <begin position="99"/>
        <end position="133"/>
    </location>
</feature>
<feature type="compositionally biased region" description="Basic and acidic residues" evidence="1">
    <location>
        <begin position="116"/>
        <end position="133"/>
    </location>
</feature>
<reference evidence="2" key="1">
    <citation type="journal article" date="2021" name="Proc. Natl. Acad. Sci. U.S.A.">
        <title>A Catalog of Tens of Thousands of Viruses from Human Metagenomes Reveals Hidden Associations with Chronic Diseases.</title>
        <authorList>
            <person name="Tisza M.J."/>
            <person name="Buck C.B."/>
        </authorList>
    </citation>
    <scope>NUCLEOTIDE SEQUENCE</scope>
    <source>
        <strain evidence="2">CtPsO101</strain>
    </source>
</reference>
<name>A0A8S5PVR1_9CAUD</name>
<organism evidence="2">
    <name type="scientific">Siphoviridae sp. ctPsO101</name>
    <dbReference type="NCBI Taxonomy" id="2825487"/>
    <lineage>
        <taxon>Viruses</taxon>
        <taxon>Duplodnaviria</taxon>
        <taxon>Heunggongvirae</taxon>
        <taxon>Uroviricota</taxon>
        <taxon>Caudoviricetes</taxon>
    </lineage>
</organism>
<evidence type="ECO:0000256" key="1">
    <source>
        <dbReference type="SAM" id="MobiDB-lite"/>
    </source>
</evidence>
<keyword evidence="2" id="KW-0255">Endonuclease</keyword>
<dbReference type="InterPro" id="IPR011335">
    <property type="entry name" value="Restrct_endonuc-II-like"/>
</dbReference>